<dbReference type="EMBL" id="JAAMRR010000059">
    <property type="protein sequence ID" value="NGX93893.1"/>
    <property type="molecule type" value="Genomic_DNA"/>
</dbReference>
<reference evidence="1" key="1">
    <citation type="submission" date="2020-02" db="EMBL/GenBank/DDBJ databases">
        <title>Draft genome sequence of Candidatus Afipia apatlaquensis IBT-C3, a potential strain for decolorization of textile dyes.</title>
        <authorList>
            <person name="Sanchez-Reyes A."/>
            <person name="Breton-Deval L."/>
            <person name="Mangelson H."/>
            <person name="Sanchez-Flores A."/>
        </authorList>
    </citation>
    <scope>NUCLEOTIDE SEQUENCE [LARGE SCALE GENOMIC DNA]</scope>
    <source>
        <strain evidence="1">IBT-C3</strain>
    </source>
</reference>
<evidence type="ECO:0000313" key="2">
    <source>
        <dbReference type="Proteomes" id="UP000480266"/>
    </source>
</evidence>
<proteinExistence type="predicted"/>
<dbReference type="AlphaFoldDB" id="A0A7C9VIX2"/>
<comment type="caution">
    <text evidence="1">The sequence shown here is derived from an EMBL/GenBank/DDBJ whole genome shotgun (WGS) entry which is preliminary data.</text>
</comment>
<organism evidence="1 2">
    <name type="scientific">Candidatus Afipia apatlaquensis</name>
    <dbReference type="NCBI Taxonomy" id="2712852"/>
    <lineage>
        <taxon>Bacteria</taxon>
        <taxon>Pseudomonadati</taxon>
        <taxon>Pseudomonadota</taxon>
        <taxon>Alphaproteobacteria</taxon>
        <taxon>Hyphomicrobiales</taxon>
        <taxon>Nitrobacteraceae</taxon>
        <taxon>Afipia</taxon>
    </lineage>
</organism>
<accession>A0A7C9VIX2</accession>
<gene>
    <name evidence="1" type="ORF">G4V63_01155</name>
</gene>
<dbReference type="Proteomes" id="UP000480266">
    <property type="component" value="Unassembled WGS sequence"/>
</dbReference>
<keyword evidence="2" id="KW-1185">Reference proteome</keyword>
<name>A0A7C9VIX2_9BRAD</name>
<sequence length="186" mass="20896">MDDDHTEAFIADIIPHLLDDHGKQVIVLSHVKRITERLRELNAARGHKVFHYDSYTRGGPAITEQVALRKLLTEIKGAARGNEENRAYAVDRIRVLTEHFIRELHLHVMGVPVPSPQYDRATASVLYPLFQGITGTTPTEVAGLRDTVQFCDPAHHTQVGYAVPTLPNIKPHINRLEGLMIKYGLI</sequence>
<evidence type="ECO:0000313" key="1">
    <source>
        <dbReference type="EMBL" id="NGX93893.1"/>
    </source>
</evidence>
<protein>
    <submittedName>
        <fullName evidence="1">Uncharacterized protein</fullName>
    </submittedName>
</protein>